<name>A0A1Y4QIF6_9FIRM</name>
<dbReference type="EMBL" id="NFLB01000007">
    <property type="protein sequence ID" value="OUQ05075.1"/>
    <property type="molecule type" value="Genomic_DNA"/>
</dbReference>
<dbReference type="SUPFAM" id="SSF56349">
    <property type="entry name" value="DNA breaking-rejoining enzymes"/>
    <property type="match status" value="1"/>
</dbReference>
<evidence type="ECO:0000256" key="5">
    <source>
        <dbReference type="PROSITE-ProRule" id="PRU01248"/>
    </source>
</evidence>
<dbReference type="PROSITE" id="PS51900">
    <property type="entry name" value="CB"/>
    <property type="match status" value="1"/>
</dbReference>
<dbReference type="InterPro" id="IPR011010">
    <property type="entry name" value="DNA_brk_join_enz"/>
</dbReference>
<dbReference type="GO" id="GO:0015074">
    <property type="term" value="P:DNA integration"/>
    <property type="evidence" value="ECO:0007669"/>
    <property type="project" value="UniProtKB-KW"/>
</dbReference>
<keyword evidence="3 5" id="KW-0238">DNA-binding</keyword>
<comment type="similarity">
    <text evidence="1">Belongs to the 'phage' integrase family.</text>
</comment>
<reference evidence="9" key="1">
    <citation type="submission" date="2017-04" db="EMBL/GenBank/DDBJ databases">
        <title>Function of individual gut microbiota members based on whole genome sequencing of pure cultures obtained from chicken caecum.</title>
        <authorList>
            <person name="Medvecky M."/>
            <person name="Cejkova D."/>
            <person name="Polansky O."/>
            <person name="Karasova D."/>
            <person name="Kubasova T."/>
            <person name="Cizek A."/>
            <person name="Rychlik I."/>
        </authorList>
    </citation>
    <scope>NUCLEOTIDE SEQUENCE [LARGE SCALE GENOMIC DNA]</scope>
    <source>
        <strain evidence="9">An149</strain>
    </source>
</reference>
<dbReference type="GO" id="GO:0003677">
    <property type="term" value="F:DNA binding"/>
    <property type="evidence" value="ECO:0007669"/>
    <property type="project" value="UniProtKB-UniRule"/>
</dbReference>
<dbReference type="RefSeq" id="WP_087256390.1">
    <property type="nucleotide sequence ID" value="NZ_NFLB01000007.1"/>
</dbReference>
<dbReference type="PANTHER" id="PTHR30349:SF41">
    <property type="entry name" value="INTEGRASE_RECOMBINASE PROTEIN MJ0367-RELATED"/>
    <property type="match status" value="1"/>
</dbReference>
<dbReference type="Pfam" id="PF02899">
    <property type="entry name" value="Phage_int_SAM_1"/>
    <property type="match status" value="1"/>
</dbReference>
<feature type="domain" description="Core-binding (CB)" evidence="7">
    <location>
        <begin position="9"/>
        <end position="101"/>
    </location>
</feature>
<evidence type="ECO:0000256" key="1">
    <source>
        <dbReference type="ARBA" id="ARBA00008857"/>
    </source>
</evidence>
<evidence type="ECO:0000259" key="6">
    <source>
        <dbReference type="PROSITE" id="PS51898"/>
    </source>
</evidence>
<dbReference type="InterPro" id="IPR010998">
    <property type="entry name" value="Integrase_recombinase_N"/>
</dbReference>
<dbReference type="Pfam" id="PF00589">
    <property type="entry name" value="Phage_integrase"/>
    <property type="match status" value="1"/>
</dbReference>
<dbReference type="PROSITE" id="PS51898">
    <property type="entry name" value="TYR_RECOMBINASE"/>
    <property type="match status" value="1"/>
</dbReference>
<evidence type="ECO:0000313" key="9">
    <source>
        <dbReference type="Proteomes" id="UP000196258"/>
    </source>
</evidence>
<accession>A0A1Y4QIF6</accession>
<dbReference type="AlphaFoldDB" id="A0A1Y4QIF6"/>
<evidence type="ECO:0000259" key="7">
    <source>
        <dbReference type="PROSITE" id="PS51900"/>
    </source>
</evidence>
<evidence type="ECO:0000256" key="2">
    <source>
        <dbReference type="ARBA" id="ARBA00022908"/>
    </source>
</evidence>
<dbReference type="Gene3D" id="1.10.443.10">
    <property type="entry name" value="Intergrase catalytic core"/>
    <property type="match status" value="1"/>
</dbReference>
<dbReference type="Proteomes" id="UP000196258">
    <property type="component" value="Unassembled WGS sequence"/>
</dbReference>
<dbReference type="InterPro" id="IPR050090">
    <property type="entry name" value="Tyrosine_recombinase_XerCD"/>
</dbReference>
<dbReference type="PANTHER" id="PTHR30349">
    <property type="entry name" value="PHAGE INTEGRASE-RELATED"/>
    <property type="match status" value="1"/>
</dbReference>
<comment type="caution">
    <text evidence="8">The sequence shown here is derived from an EMBL/GenBank/DDBJ whole genome shotgun (WGS) entry which is preliminary data.</text>
</comment>
<keyword evidence="4" id="KW-0233">DNA recombination</keyword>
<evidence type="ECO:0000256" key="4">
    <source>
        <dbReference type="ARBA" id="ARBA00023172"/>
    </source>
</evidence>
<feature type="domain" description="Tyr recombinase" evidence="6">
    <location>
        <begin position="125"/>
        <end position="315"/>
    </location>
</feature>
<proteinExistence type="inferred from homology"/>
<sequence length="340" mass="39689">MKYNRKKDHSFWKLARSFLHEYMPLVRNLSDKTIESYKISIKLYLRFINKEKHIINDKITFEIFSRENMTDYIIWLKNNQASPKTINLRMTALKSFLKYASEEDFELTVFYNNAKSIRGQKTIKKPIEYLKPEATKAILSAYGNDTKKHRRNQVLLILMYDSGCRVQELSDLKVSSLHLDVSSPYMTVIGKGKKLRNVPLTTKTVCHLKKYLDEFHDKSIDEYLFYSNLDNKPHQLSTDSIALILKQAVKIAREKNESVPKKVHCHMIRKTKAMDLYKNGVPLPFIMQLLGHESMSTTTGFYAFATLEMMSEALNKTFGETKGEKLWKKSIKVKDPYSLD</sequence>
<organism evidence="8 9">
    <name type="scientific">Thomasclavelia spiroformis</name>
    <dbReference type="NCBI Taxonomy" id="29348"/>
    <lineage>
        <taxon>Bacteria</taxon>
        <taxon>Bacillati</taxon>
        <taxon>Bacillota</taxon>
        <taxon>Erysipelotrichia</taxon>
        <taxon>Erysipelotrichales</taxon>
        <taxon>Coprobacillaceae</taxon>
        <taxon>Thomasclavelia</taxon>
    </lineage>
</organism>
<protein>
    <recommendedName>
        <fullName evidence="10">Integrase</fullName>
    </recommendedName>
</protein>
<evidence type="ECO:0000256" key="3">
    <source>
        <dbReference type="ARBA" id="ARBA00023125"/>
    </source>
</evidence>
<evidence type="ECO:0000313" key="8">
    <source>
        <dbReference type="EMBL" id="OUQ05075.1"/>
    </source>
</evidence>
<keyword evidence="2" id="KW-0229">DNA integration</keyword>
<dbReference type="GO" id="GO:0006310">
    <property type="term" value="P:DNA recombination"/>
    <property type="evidence" value="ECO:0007669"/>
    <property type="project" value="UniProtKB-KW"/>
</dbReference>
<gene>
    <name evidence="8" type="ORF">B5E91_07065</name>
</gene>
<dbReference type="InterPro" id="IPR013762">
    <property type="entry name" value="Integrase-like_cat_sf"/>
</dbReference>
<dbReference type="InterPro" id="IPR002104">
    <property type="entry name" value="Integrase_catalytic"/>
</dbReference>
<dbReference type="InterPro" id="IPR004107">
    <property type="entry name" value="Integrase_SAM-like_N"/>
</dbReference>
<evidence type="ECO:0008006" key="10">
    <source>
        <dbReference type="Google" id="ProtNLM"/>
    </source>
</evidence>
<dbReference type="Gene3D" id="1.10.150.130">
    <property type="match status" value="1"/>
</dbReference>
<dbReference type="InterPro" id="IPR044068">
    <property type="entry name" value="CB"/>
</dbReference>